<comment type="caution">
    <text evidence="1">The sequence shown here is derived from an EMBL/GenBank/DDBJ whole genome shotgun (WGS) entry which is preliminary data.</text>
</comment>
<evidence type="ECO:0000313" key="1">
    <source>
        <dbReference type="EMBL" id="MFC2252482.1"/>
    </source>
</evidence>
<name>A0ABV6ZJZ8_9HYPH</name>
<evidence type="ECO:0008006" key="3">
    <source>
        <dbReference type="Google" id="ProtNLM"/>
    </source>
</evidence>
<accession>A0ABV6ZJZ8</accession>
<dbReference type="Proteomes" id="UP001595190">
    <property type="component" value="Unassembled WGS sequence"/>
</dbReference>
<organism evidence="1 2">
    <name type="scientific">Labrys neptuniae</name>
    <dbReference type="NCBI Taxonomy" id="376174"/>
    <lineage>
        <taxon>Bacteria</taxon>
        <taxon>Pseudomonadati</taxon>
        <taxon>Pseudomonadota</taxon>
        <taxon>Alphaproteobacteria</taxon>
        <taxon>Hyphomicrobiales</taxon>
        <taxon>Xanthobacteraceae</taxon>
        <taxon>Labrys</taxon>
    </lineage>
</organism>
<protein>
    <recommendedName>
        <fullName evidence="3">Phage tail protein</fullName>
    </recommendedName>
</protein>
<reference evidence="1 2" key="1">
    <citation type="submission" date="2024-09" db="EMBL/GenBank/DDBJ databases">
        <title>Description of Labrys sedimenti sp. nov., isolated from a diclofenac-degrading enrichment culture, and genome-based reclassification of Labrys portucalensis as a later heterotypic synonym of Labrys neptuniae.</title>
        <authorList>
            <person name="Tancsics A."/>
            <person name="Csepanyi A."/>
        </authorList>
    </citation>
    <scope>NUCLEOTIDE SEQUENCE [LARGE SCALE GENOMIC DNA]</scope>
    <source>
        <strain evidence="1 2">LMG 23412</strain>
    </source>
</reference>
<dbReference type="EMBL" id="JBHGPK010000011">
    <property type="protein sequence ID" value="MFC2252482.1"/>
    <property type="molecule type" value="Genomic_DNA"/>
</dbReference>
<proteinExistence type="predicted"/>
<gene>
    <name evidence="1" type="ORF">ACETRX_22795</name>
</gene>
<sequence length="187" mass="20792">MALFVARTDGVLDRYANMLAAAQHPERALQRALSRTGDKAKTQVIRALTVQTGLKRKVIVRAVKVKKPSFRLLEYSMTTRGGDVSLKYFDPRETRSGVSAAPRGNRQIFAHTFLKGGLFPNRVPLSMGGHVFERAAGARRTPIHKRKSGVYIPQEMVRGETLDAFNNVIARDLPDRVGHELLRMLGG</sequence>
<dbReference type="RefSeq" id="WP_394313083.1">
    <property type="nucleotide sequence ID" value="NZ_JBHGPK010000011.1"/>
</dbReference>
<evidence type="ECO:0000313" key="2">
    <source>
        <dbReference type="Proteomes" id="UP001595190"/>
    </source>
</evidence>